<dbReference type="OrthoDB" id="1362827at2"/>
<proteinExistence type="predicted"/>
<organism evidence="1 2">
    <name type="scientific">Mucilaginibacter pedocola</name>
    <dbReference type="NCBI Taxonomy" id="1792845"/>
    <lineage>
        <taxon>Bacteria</taxon>
        <taxon>Pseudomonadati</taxon>
        <taxon>Bacteroidota</taxon>
        <taxon>Sphingobacteriia</taxon>
        <taxon>Sphingobacteriales</taxon>
        <taxon>Sphingobacteriaceae</taxon>
        <taxon>Mucilaginibacter</taxon>
    </lineage>
</organism>
<sequence>MDTYKARKYIAIGLVAILLVKDYKSLYRSFYMSDKCQLEAEARDLSLQGVVIKKYIDSANHQYRTIEIERKWFNDVFYFHNLEDSLLWKTVRVNDSINKQPNSLTYYLIRNGRKLAIITSYNCRRSP</sequence>
<reference evidence="1 2" key="1">
    <citation type="submission" date="2016-07" db="EMBL/GenBank/DDBJ databases">
        <title>Genomic analysis of zinc-resistant bacterium Mucilaginibacter pedocola TBZ30.</title>
        <authorList>
            <person name="Huang J."/>
            <person name="Tang J."/>
        </authorList>
    </citation>
    <scope>NUCLEOTIDE SEQUENCE [LARGE SCALE GENOMIC DNA]</scope>
    <source>
        <strain evidence="1 2">TBZ30</strain>
    </source>
</reference>
<comment type="caution">
    <text evidence="1">The sequence shown here is derived from an EMBL/GenBank/DDBJ whole genome shotgun (WGS) entry which is preliminary data.</text>
</comment>
<name>A0A1S9P861_9SPHI</name>
<accession>A0A1S9P861</accession>
<dbReference type="RefSeq" id="WP_078351254.1">
    <property type="nucleotide sequence ID" value="NZ_MBTF01000038.1"/>
</dbReference>
<keyword evidence="2" id="KW-1185">Reference proteome</keyword>
<dbReference type="AlphaFoldDB" id="A0A1S9P861"/>
<protein>
    <submittedName>
        <fullName evidence="1">Uncharacterized protein</fullName>
    </submittedName>
</protein>
<dbReference type="Proteomes" id="UP000189739">
    <property type="component" value="Unassembled WGS sequence"/>
</dbReference>
<evidence type="ECO:0000313" key="2">
    <source>
        <dbReference type="Proteomes" id="UP000189739"/>
    </source>
</evidence>
<gene>
    <name evidence="1" type="ORF">BC343_17815</name>
</gene>
<dbReference type="EMBL" id="MBTF01000038">
    <property type="protein sequence ID" value="OOQ56838.1"/>
    <property type="molecule type" value="Genomic_DNA"/>
</dbReference>
<dbReference type="STRING" id="1792845.BC343_17815"/>
<evidence type="ECO:0000313" key="1">
    <source>
        <dbReference type="EMBL" id="OOQ56838.1"/>
    </source>
</evidence>